<name>A0A369KNI6_9BACT</name>
<evidence type="ECO:0000313" key="2">
    <source>
        <dbReference type="Proteomes" id="UP000253934"/>
    </source>
</evidence>
<comment type="caution">
    <text evidence="1">The sequence shown here is derived from an EMBL/GenBank/DDBJ whole genome shotgun (WGS) entry which is preliminary data.</text>
</comment>
<keyword evidence="2" id="KW-1185">Reference proteome</keyword>
<gene>
    <name evidence="1" type="ORF">DCC88_11875</name>
</gene>
<evidence type="ECO:0008006" key="3">
    <source>
        <dbReference type="Google" id="ProtNLM"/>
    </source>
</evidence>
<reference evidence="1" key="1">
    <citation type="submission" date="2018-04" db="EMBL/GenBank/DDBJ databases">
        <title>Draft genome sequence of the Candidatus Spirobacillus cienkowskii, a pathogen of freshwater Daphnia species, reconstructed from hemolymph metagenomic reads.</title>
        <authorList>
            <person name="Bresciani L."/>
            <person name="Lemos L.N."/>
            <person name="Wale N."/>
            <person name="Lin J.Y."/>
            <person name="Fernandes G.R."/>
            <person name="Duffy M.A."/>
            <person name="Rodrigues J.M."/>
        </authorList>
    </citation>
    <scope>NUCLEOTIDE SEQUENCE [LARGE SCALE GENOMIC DNA]</scope>
    <source>
        <strain evidence="1">Binning01</strain>
    </source>
</reference>
<dbReference type="PROSITE" id="PS51257">
    <property type="entry name" value="PROKAR_LIPOPROTEIN"/>
    <property type="match status" value="1"/>
</dbReference>
<organism evidence="1 2">
    <name type="scientific">Spirobacillus cienkowskii</name>
    <dbReference type="NCBI Taxonomy" id="495820"/>
    <lineage>
        <taxon>Bacteria</taxon>
        <taxon>Pseudomonadati</taxon>
        <taxon>Bdellovibrionota</taxon>
        <taxon>Oligoflexia</taxon>
        <taxon>Silvanigrellales</taxon>
        <taxon>Spirobacillus</taxon>
    </lineage>
</organism>
<dbReference type="EMBL" id="QOVW01000105">
    <property type="protein sequence ID" value="RDB35102.1"/>
    <property type="molecule type" value="Genomic_DNA"/>
</dbReference>
<accession>A0A369KNI6</accession>
<dbReference type="AlphaFoldDB" id="A0A369KNI6"/>
<sequence length="203" mass="23563">MKKEFHYCFITMILILIFSVQGCIGLTHHNIILERSQKALPDWLQQNQNIEFYDKQFVYLIYKKTNVYNLNLGIKQAQAAAMLQTRLLVMDKIEKTLSKKLSPSSLSTYKEQDSLFNELALAVDRNRSSLKIQPALPREVYWEYHERDADNGSERFYVIWVLLTVPKVDYESALTTTALSLTKSSYSDIVDLGQSILQQKNSR</sequence>
<proteinExistence type="predicted"/>
<protein>
    <recommendedName>
        <fullName evidence="3">Lipoprotein</fullName>
    </recommendedName>
</protein>
<evidence type="ECO:0000313" key="1">
    <source>
        <dbReference type="EMBL" id="RDB35102.1"/>
    </source>
</evidence>
<dbReference type="Proteomes" id="UP000253934">
    <property type="component" value="Unassembled WGS sequence"/>
</dbReference>